<name>A0A075FJB8_9EURY</name>
<accession>A0A075FJB8</accession>
<dbReference type="InterPro" id="IPR050366">
    <property type="entry name" value="BP-dependent_transpt_permease"/>
</dbReference>
<dbReference type="InterPro" id="IPR000515">
    <property type="entry name" value="MetI-like"/>
</dbReference>
<evidence type="ECO:0000256" key="6">
    <source>
        <dbReference type="ARBA" id="ARBA00023136"/>
    </source>
</evidence>
<evidence type="ECO:0000256" key="5">
    <source>
        <dbReference type="ARBA" id="ARBA00022989"/>
    </source>
</evidence>
<feature type="transmembrane region" description="Helical" evidence="7">
    <location>
        <begin position="443"/>
        <end position="461"/>
    </location>
</feature>
<evidence type="ECO:0000256" key="7">
    <source>
        <dbReference type="RuleBase" id="RU363032"/>
    </source>
</evidence>
<dbReference type="AlphaFoldDB" id="A0A075FJB8"/>
<keyword evidence="4 7" id="KW-0812">Transmembrane</keyword>
<feature type="transmembrane region" description="Helical" evidence="7">
    <location>
        <begin position="360"/>
        <end position="383"/>
    </location>
</feature>
<evidence type="ECO:0000256" key="4">
    <source>
        <dbReference type="ARBA" id="ARBA00022692"/>
    </source>
</evidence>
<comment type="subcellular location">
    <subcellularLocation>
        <location evidence="1 7">Cell membrane</location>
        <topology evidence="1 7">Multi-pass membrane protein</topology>
    </subcellularLocation>
</comment>
<feature type="transmembrane region" description="Helical" evidence="7">
    <location>
        <begin position="550"/>
        <end position="571"/>
    </location>
</feature>
<evidence type="ECO:0000313" key="9">
    <source>
        <dbReference type="EMBL" id="AIE91313.1"/>
    </source>
</evidence>
<dbReference type="Gene3D" id="1.10.3720.10">
    <property type="entry name" value="MetI-like"/>
    <property type="match status" value="2"/>
</dbReference>
<sequence>MTWKDGEEERAESRRRLSERLHQTGIDLVRTWKIYRRSLLAIVGLIMVLFVIIIAALAPWIAVEHPGRDIQDTKDVWSIDYEPELKPPGSEECDMREQKVSLTELRRWDENGTLALSPTRIADDSSFYQDTLVVTEYIALADRQGYPLPLDFLHLEPSNRSYFWVSDELMENNSINQITITYMFDNEEMHHWWMPDRHDVCIFGTNEEGQDLFSKILYGSRVSLQIGFTVATLTVIIGTVIGSISGYFGGRVDEVIMRITDIFFAVPGLILALAFVAALQAVDDFTLPLWFALLIPIGFLAVFVRSHIDTTLLPKSIATNSPSDSPYAFVKTILLFGIIFVFLVLGPWEYVFEIGESRTWRLAATFLALCFIGFLLVVDRHLIDMIPTKGIGTRVKDAFDWRNPYRYLTFRTIIIFIAAATAFSWSGNDEGSITVIENFDRLWKIQIALVFTGWPGYARLIRGQVLYVKEMTFVEAARSVGAPSGRIMFRHILPNAWAPLLVAFTLDIGGTILSASGLSFIGLGAEPGAAEWGKLVADGRAFFPQKPWLVFYPGMAILVTTLGFNLLGDGLRDVVDPKNRR</sequence>
<feature type="domain" description="ABC transmembrane type-1" evidence="8">
    <location>
        <begin position="224"/>
        <end position="568"/>
    </location>
</feature>
<gene>
    <name evidence="9" type="primary">ABC.PE.P1</name>
</gene>
<dbReference type="InterPro" id="IPR025966">
    <property type="entry name" value="OppC_N"/>
</dbReference>
<proteinExistence type="inferred from homology"/>
<dbReference type="Pfam" id="PF00528">
    <property type="entry name" value="BPD_transp_1"/>
    <property type="match status" value="2"/>
</dbReference>
<evidence type="ECO:0000256" key="1">
    <source>
        <dbReference type="ARBA" id="ARBA00004651"/>
    </source>
</evidence>
<keyword evidence="3" id="KW-1003">Cell membrane</keyword>
<feature type="transmembrane region" description="Helical" evidence="7">
    <location>
        <begin position="288"/>
        <end position="308"/>
    </location>
</feature>
<evidence type="ECO:0000259" key="8">
    <source>
        <dbReference type="PROSITE" id="PS50928"/>
    </source>
</evidence>
<comment type="similarity">
    <text evidence="7">Belongs to the binding-protein-dependent transport system permease family.</text>
</comment>
<dbReference type="PROSITE" id="PS50928">
    <property type="entry name" value="ABC_TM1"/>
    <property type="match status" value="1"/>
</dbReference>
<feature type="transmembrane region" description="Helical" evidence="7">
    <location>
        <begin position="328"/>
        <end position="348"/>
    </location>
</feature>
<dbReference type="InterPro" id="IPR035906">
    <property type="entry name" value="MetI-like_sf"/>
</dbReference>
<feature type="transmembrane region" description="Helical" evidence="7">
    <location>
        <begin position="404"/>
        <end position="423"/>
    </location>
</feature>
<feature type="transmembrane region" description="Helical" evidence="7">
    <location>
        <begin position="262"/>
        <end position="282"/>
    </location>
</feature>
<dbReference type="Pfam" id="PF12911">
    <property type="entry name" value="OppC_N"/>
    <property type="match status" value="1"/>
</dbReference>
<feature type="transmembrane region" description="Helical" evidence="7">
    <location>
        <begin position="39"/>
        <end position="62"/>
    </location>
</feature>
<evidence type="ECO:0000256" key="3">
    <source>
        <dbReference type="ARBA" id="ARBA00022475"/>
    </source>
</evidence>
<dbReference type="EMBL" id="KF900334">
    <property type="protein sequence ID" value="AIE91313.1"/>
    <property type="molecule type" value="Genomic_DNA"/>
</dbReference>
<dbReference type="SUPFAM" id="SSF161098">
    <property type="entry name" value="MetI-like"/>
    <property type="match status" value="1"/>
</dbReference>
<dbReference type="GO" id="GO:0005886">
    <property type="term" value="C:plasma membrane"/>
    <property type="evidence" value="ECO:0007669"/>
    <property type="project" value="UniProtKB-SubCell"/>
</dbReference>
<reference evidence="9" key="1">
    <citation type="journal article" date="2014" name="Genome Biol. Evol.">
        <title>Pangenome evidence for extensive interdomain horizontal transfer affecting lineage core and shell genes in uncultured planktonic thaumarchaeota and euryarchaeota.</title>
        <authorList>
            <person name="Deschamps P."/>
            <person name="Zivanovic Y."/>
            <person name="Moreira D."/>
            <person name="Rodriguez-Valera F."/>
            <person name="Lopez-Garcia P."/>
        </authorList>
    </citation>
    <scope>NUCLEOTIDE SEQUENCE</scope>
</reference>
<dbReference type="GO" id="GO:0055085">
    <property type="term" value="P:transmembrane transport"/>
    <property type="evidence" value="ECO:0007669"/>
    <property type="project" value="InterPro"/>
</dbReference>
<dbReference type="PANTHER" id="PTHR43386:SF1">
    <property type="entry name" value="D,D-DIPEPTIDE TRANSPORT SYSTEM PERMEASE PROTEIN DDPC-RELATED"/>
    <property type="match status" value="1"/>
</dbReference>
<dbReference type="CDD" id="cd06261">
    <property type="entry name" value="TM_PBP2"/>
    <property type="match status" value="2"/>
</dbReference>
<dbReference type="PANTHER" id="PTHR43386">
    <property type="entry name" value="OLIGOPEPTIDE TRANSPORT SYSTEM PERMEASE PROTEIN APPC"/>
    <property type="match status" value="1"/>
</dbReference>
<feature type="transmembrane region" description="Helical" evidence="7">
    <location>
        <begin position="226"/>
        <end position="250"/>
    </location>
</feature>
<keyword evidence="5 7" id="KW-1133">Transmembrane helix</keyword>
<protein>
    <submittedName>
        <fullName evidence="9">Dipeptide ABC transporter, permease protein (ABC.PE.P1)</fullName>
    </submittedName>
</protein>
<keyword evidence="6 7" id="KW-0472">Membrane</keyword>
<evidence type="ECO:0000256" key="2">
    <source>
        <dbReference type="ARBA" id="ARBA00022448"/>
    </source>
</evidence>
<keyword evidence="2 7" id="KW-0813">Transport</keyword>
<organism evidence="9">
    <name type="scientific">uncultured marine group II/III euryarchaeote AD1000_116_C08</name>
    <dbReference type="NCBI Taxonomy" id="1457720"/>
    <lineage>
        <taxon>Archaea</taxon>
        <taxon>Methanobacteriati</taxon>
        <taxon>Methanobacteriota</taxon>
        <taxon>environmental samples</taxon>
    </lineage>
</organism>
<feature type="transmembrane region" description="Helical" evidence="7">
    <location>
        <begin position="496"/>
        <end position="523"/>
    </location>
</feature>